<evidence type="ECO:0000259" key="3">
    <source>
        <dbReference type="PROSITE" id="PS50975"/>
    </source>
</evidence>
<dbReference type="RefSeq" id="WP_191691722.1">
    <property type="nucleotide sequence ID" value="NZ_JACSQR010000019.1"/>
</dbReference>
<keyword evidence="2" id="KW-0067">ATP-binding</keyword>
<gene>
    <name evidence="4" type="ORF">H9653_07945</name>
</gene>
<dbReference type="PANTHER" id="PTHR21621">
    <property type="entry name" value="RIBOSOMAL PROTEIN S6 MODIFICATION PROTEIN"/>
    <property type="match status" value="1"/>
</dbReference>
<protein>
    <recommendedName>
        <fullName evidence="3">ATP-grasp domain-containing protein</fullName>
    </recommendedName>
</protein>
<dbReference type="Pfam" id="PF08443">
    <property type="entry name" value="RimK"/>
    <property type="match status" value="1"/>
</dbReference>
<keyword evidence="1" id="KW-0464">Manganese</keyword>
<dbReference type="SUPFAM" id="SSF56059">
    <property type="entry name" value="Glutathione synthetase ATP-binding domain-like"/>
    <property type="match status" value="1"/>
</dbReference>
<dbReference type="Pfam" id="PF02786">
    <property type="entry name" value="CPSase_L_D2"/>
    <property type="match status" value="1"/>
</dbReference>
<keyword evidence="5" id="KW-1185">Reference proteome</keyword>
<dbReference type="PANTHER" id="PTHR21621:SF0">
    <property type="entry name" value="BETA-CITRYLGLUTAMATE SYNTHASE B-RELATED"/>
    <property type="match status" value="1"/>
</dbReference>
<evidence type="ECO:0000313" key="5">
    <source>
        <dbReference type="Proteomes" id="UP000606724"/>
    </source>
</evidence>
<reference evidence="4 5" key="1">
    <citation type="submission" date="2020-08" db="EMBL/GenBank/DDBJ databases">
        <title>A Genomic Blueprint of the Chicken Gut Microbiome.</title>
        <authorList>
            <person name="Gilroy R."/>
            <person name="Ravi A."/>
            <person name="Getino M."/>
            <person name="Pursley I."/>
            <person name="Horton D.L."/>
            <person name="Alikhan N.-F."/>
            <person name="Baker D."/>
            <person name="Gharbi K."/>
            <person name="Hall N."/>
            <person name="Watson M."/>
            <person name="Adriaenssens E.M."/>
            <person name="Foster-Nyarko E."/>
            <person name="Jarju S."/>
            <person name="Secka A."/>
            <person name="Antonio M."/>
            <person name="Oren A."/>
            <person name="Chaudhuri R."/>
            <person name="La Ragione R.M."/>
            <person name="Hildebrand F."/>
            <person name="Pallen M.J."/>
        </authorList>
    </citation>
    <scope>NUCLEOTIDE SEQUENCE [LARGE SCALE GENOMIC DNA]</scope>
    <source>
        <strain evidence="4 5">Sa4CVA2</strain>
    </source>
</reference>
<dbReference type="InterPro" id="IPR013815">
    <property type="entry name" value="ATP_grasp_subdomain_1"/>
</dbReference>
<feature type="domain" description="ATP-grasp" evidence="3">
    <location>
        <begin position="94"/>
        <end position="327"/>
    </location>
</feature>
<sequence length="338" mass="38972">MKRIAIHHREGSFSEGWIQYCNKNGIDYKIVNAYANDIIKQIDDCDIFLWHHSNYDYRDALFAKQLLYSIKNKGLKVFPDFYTNWHFDDKVAQKYLLESINAPLVPSYVFYTKKEAMAWVRSIKLPIVFKLRGGSGSSNVKLVKTKKEAFNLINQAFGSGFSQFDRWNHLKFRLSNYKAGTESISAIPKGLIRSVIGSSYSDMCSKEKGYIYFQKFIPNNNYDTRVVVINGEVIAAERRFVREGDFRASGSGQYSYEDINLSILEIALSVAKRLSLQSVAFDFILDEDQKPLIVEISYGFGIGGISGVPGYWDKNLNWYNDKFRPEYWIIENLIQEAT</sequence>
<dbReference type="InterPro" id="IPR011761">
    <property type="entry name" value="ATP-grasp"/>
</dbReference>
<evidence type="ECO:0000313" key="4">
    <source>
        <dbReference type="EMBL" id="MBD7947947.1"/>
    </source>
</evidence>
<dbReference type="Gene3D" id="3.30.470.20">
    <property type="entry name" value="ATP-grasp fold, B domain"/>
    <property type="match status" value="1"/>
</dbReference>
<evidence type="ECO:0000256" key="2">
    <source>
        <dbReference type="PROSITE-ProRule" id="PRU00409"/>
    </source>
</evidence>
<proteinExistence type="predicted"/>
<dbReference type="PROSITE" id="PS50975">
    <property type="entry name" value="ATP_GRASP"/>
    <property type="match status" value="1"/>
</dbReference>
<dbReference type="InterPro" id="IPR013651">
    <property type="entry name" value="ATP-grasp_RimK-type"/>
</dbReference>
<dbReference type="InterPro" id="IPR005479">
    <property type="entry name" value="CPAse_ATP-bd"/>
</dbReference>
<accession>A0ABR8RKC7</accession>
<keyword evidence="2" id="KW-0547">Nucleotide-binding</keyword>
<dbReference type="Gene3D" id="3.30.1490.20">
    <property type="entry name" value="ATP-grasp fold, A domain"/>
    <property type="match status" value="1"/>
</dbReference>
<dbReference type="EMBL" id="JACSQR010000019">
    <property type="protein sequence ID" value="MBD7947947.1"/>
    <property type="molecule type" value="Genomic_DNA"/>
</dbReference>
<evidence type="ECO:0000256" key="1">
    <source>
        <dbReference type="ARBA" id="ARBA00023211"/>
    </source>
</evidence>
<name>A0ABR8RKC7_9GAMM</name>
<organism evidence="4 5">
    <name type="scientific">Psychrobacter communis</name>
    <dbReference type="NCBI Taxonomy" id="2762238"/>
    <lineage>
        <taxon>Bacteria</taxon>
        <taxon>Pseudomonadati</taxon>
        <taxon>Pseudomonadota</taxon>
        <taxon>Gammaproteobacteria</taxon>
        <taxon>Moraxellales</taxon>
        <taxon>Moraxellaceae</taxon>
        <taxon>Psychrobacter</taxon>
    </lineage>
</organism>
<dbReference type="Proteomes" id="UP000606724">
    <property type="component" value="Unassembled WGS sequence"/>
</dbReference>
<comment type="caution">
    <text evidence="4">The sequence shown here is derived from an EMBL/GenBank/DDBJ whole genome shotgun (WGS) entry which is preliminary data.</text>
</comment>